<keyword evidence="3 5" id="KW-0479">Metal-binding</keyword>
<feature type="binding site" evidence="5">
    <location>
        <position position="355"/>
    </location>
    <ligand>
        <name>Zn(2+)</name>
        <dbReference type="ChEBI" id="CHEBI:29105"/>
    </ligand>
</feature>
<dbReference type="GO" id="GO:0005737">
    <property type="term" value="C:cytoplasm"/>
    <property type="evidence" value="ECO:0007669"/>
    <property type="project" value="UniProtKB-SubCell"/>
</dbReference>
<evidence type="ECO:0000259" key="6">
    <source>
        <dbReference type="Pfam" id="PF01702"/>
    </source>
</evidence>
<dbReference type="AlphaFoldDB" id="A0A1X2GH45"/>
<dbReference type="InterPro" id="IPR050852">
    <property type="entry name" value="Queuine_tRNA-ribosyltrfase"/>
</dbReference>
<dbReference type="STRING" id="101127.A0A1X2GH45"/>
<comment type="subcellular location">
    <subcellularLocation>
        <location evidence="5">Cytoplasm</location>
    </subcellularLocation>
</comment>
<evidence type="ECO:0000313" key="7">
    <source>
        <dbReference type="EMBL" id="ORX53583.1"/>
    </source>
</evidence>
<keyword evidence="1 5" id="KW-0963">Cytoplasm</keyword>
<dbReference type="GO" id="GO:0006400">
    <property type="term" value="P:tRNA modification"/>
    <property type="evidence" value="ECO:0007669"/>
    <property type="project" value="InterPro"/>
</dbReference>
<keyword evidence="8" id="KW-1185">Reference proteome</keyword>
<accession>A0A1X2GH45</accession>
<dbReference type="Pfam" id="PF01702">
    <property type="entry name" value="TGT"/>
    <property type="match status" value="1"/>
</dbReference>
<evidence type="ECO:0000313" key="8">
    <source>
        <dbReference type="Proteomes" id="UP000242146"/>
    </source>
</evidence>
<evidence type="ECO:0000256" key="4">
    <source>
        <dbReference type="ARBA" id="ARBA00022833"/>
    </source>
</evidence>
<protein>
    <recommendedName>
        <fullName evidence="5">Queuine tRNA-ribosyltransferase accessory subunit 2</fullName>
    </recommendedName>
    <alternativeName>
        <fullName evidence="5">Queuine tRNA-ribosyltransferase domain-containing protein 1</fullName>
    </alternativeName>
</protein>
<dbReference type="InterPro" id="IPR028592">
    <property type="entry name" value="QTRTD1"/>
</dbReference>
<name>A0A1X2GH45_9FUNG</name>
<evidence type="ECO:0000256" key="1">
    <source>
        <dbReference type="ARBA" id="ARBA00022490"/>
    </source>
</evidence>
<dbReference type="NCBIfam" id="TIGR00449">
    <property type="entry name" value="tgt_general"/>
    <property type="match status" value="1"/>
</dbReference>
<comment type="function">
    <text evidence="5">Non-catalytic subunit of the queuine tRNA-ribosyltransferase (TGT) that catalyzes the base-exchange of a guanine (G) residue with queuine (Q) at position 34 (anticodon wobble position) in tRNAs with GU(N) anticodons (tRNA-Asp, -Asn, -His and -Tyr), resulting in the hypermodified nucleoside queuosine (7-(((4,5-cis-dihydroxy-2-cyclopenten-1-yl)amino)methyl)-7-deazaguanosine).</text>
</comment>
<feature type="binding site" evidence="5">
    <location>
        <position position="325"/>
    </location>
    <ligand>
        <name>Zn(2+)</name>
        <dbReference type="ChEBI" id="CHEBI:29105"/>
    </ligand>
</feature>
<dbReference type="EMBL" id="MCGT01000015">
    <property type="protein sequence ID" value="ORX53583.1"/>
    <property type="molecule type" value="Genomic_DNA"/>
</dbReference>
<evidence type="ECO:0000256" key="2">
    <source>
        <dbReference type="ARBA" id="ARBA00022694"/>
    </source>
</evidence>
<dbReference type="Proteomes" id="UP000242146">
    <property type="component" value="Unassembled WGS sequence"/>
</dbReference>
<dbReference type="SUPFAM" id="SSF51713">
    <property type="entry name" value="tRNA-guanine transglycosylase"/>
    <property type="match status" value="1"/>
</dbReference>
<reference evidence="7 8" key="1">
    <citation type="submission" date="2016-07" db="EMBL/GenBank/DDBJ databases">
        <title>Pervasive Adenine N6-methylation of Active Genes in Fungi.</title>
        <authorList>
            <consortium name="DOE Joint Genome Institute"/>
            <person name="Mondo S.J."/>
            <person name="Dannebaum R.O."/>
            <person name="Kuo R.C."/>
            <person name="Labutti K."/>
            <person name="Haridas S."/>
            <person name="Kuo A."/>
            <person name="Salamov A."/>
            <person name="Ahrendt S.R."/>
            <person name="Lipzen A."/>
            <person name="Sullivan W."/>
            <person name="Andreopoulos W.B."/>
            <person name="Clum A."/>
            <person name="Lindquist E."/>
            <person name="Daum C."/>
            <person name="Ramamoorthy G.K."/>
            <person name="Gryganskyi A."/>
            <person name="Culley D."/>
            <person name="Magnuson J.K."/>
            <person name="James T.Y."/>
            <person name="O'Malley M.A."/>
            <person name="Stajich J.E."/>
            <person name="Spatafora J.W."/>
            <person name="Visel A."/>
            <person name="Grigoriev I.V."/>
        </authorList>
    </citation>
    <scope>NUCLEOTIDE SEQUENCE [LARGE SCALE GENOMIC DNA]</scope>
    <source>
        <strain evidence="7 8">NRRL 3301</strain>
    </source>
</reference>
<dbReference type="OrthoDB" id="27601at2759"/>
<dbReference type="GO" id="GO:0046872">
    <property type="term" value="F:metal ion binding"/>
    <property type="evidence" value="ECO:0007669"/>
    <property type="project" value="UniProtKB-KW"/>
</dbReference>
<comment type="subunit">
    <text evidence="5">Heterodimer of a catalytic subunit and an accessory subunit.</text>
</comment>
<feature type="domain" description="tRNA-guanine(15) transglycosylase-like" evidence="6">
    <location>
        <begin position="25"/>
        <end position="388"/>
    </location>
</feature>
<gene>
    <name evidence="7" type="ORF">DM01DRAFT_1305822</name>
</gene>
<keyword evidence="4 5" id="KW-0862">Zinc</keyword>
<evidence type="ECO:0000256" key="3">
    <source>
        <dbReference type="ARBA" id="ARBA00022723"/>
    </source>
</evidence>
<comment type="caution">
    <text evidence="7">The sequence shown here is derived from an EMBL/GenBank/DDBJ whole genome shotgun (WGS) entry which is preliminary data.</text>
</comment>
<keyword evidence="2 5" id="KW-0819">tRNA processing</keyword>
<dbReference type="InterPro" id="IPR036511">
    <property type="entry name" value="TGT-like_sf"/>
</dbReference>
<comment type="cofactor">
    <cofactor evidence="5">
        <name>Zn(2+)</name>
        <dbReference type="ChEBI" id="CHEBI:29105"/>
    </cofactor>
    <text evidence="5">Binds 1 zinc ion per subunit.</text>
</comment>
<dbReference type="GO" id="GO:0008479">
    <property type="term" value="F:tRNA-guanosine(34) queuine transglycosylase activity"/>
    <property type="evidence" value="ECO:0007669"/>
    <property type="project" value="UniProtKB-UniRule"/>
</dbReference>
<feature type="binding site" evidence="5">
    <location>
        <position position="328"/>
    </location>
    <ligand>
        <name>Zn(2+)</name>
        <dbReference type="ChEBI" id="CHEBI:29105"/>
    </ligand>
</feature>
<feature type="binding site" evidence="5">
    <location>
        <position position="323"/>
    </location>
    <ligand>
        <name>Zn(2+)</name>
        <dbReference type="ChEBI" id="CHEBI:29105"/>
    </ligand>
</feature>
<evidence type="ECO:0000256" key="5">
    <source>
        <dbReference type="HAMAP-Rule" id="MF_03043"/>
    </source>
</evidence>
<dbReference type="HAMAP" id="MF_03043">
    <property type="entry name" value="QTRT2"/>
    <property type="match status" value="1"/>
</dbReference>
<comment type="similarity">
    <text evidence="5">Belongs to the queuine tRNA-ribosyltransferase family. QTRT2 subfamily.</text>
</comment>
<organism evidence="7 8">
    <name type="scientific">Hesseltinella vesiculosa</name>
    <dbReference type="NCBI Taxonomy" id="101127"/>
    <lineage>
        <taxon>Eukaryota</taxon>
        <taxon>Fungi</taxon>
        <taxon>Fungi incertae sedis</taxon>
        <taxon>Mucoromycota</taxon>
        <taxon>Mucoromycotina</taxon>
        <taxon>Mucoromycetes</taxon>
        <taxon>Mucorales</taxon>
        <taxon>Cunninghamellaceae</taxon>
        <taxon>Hesseltinella</taxon>
    </lineage>
</organism>
<sequence>MHKMSGTVSFACLNESKNATSKLYPRRGTLQFIQKNKTIQTPACLAYTVRGAIPHLIVENTKDLPVDMYHLSLEHFLEEKDPSSLKYPHGLHKYINQEGKLLFCDLRDPQRKKLTSPNTNKFLNVDTHGGTRQVTPDFWGKILKAYRPDMANVMHDTIDDKAPGKKRIRKSVDRSLLWLDACLEHAKETSTPVFASVAGHTSEEERRRSTAETIKRDVQGFSLDLFGMDPANFDTLLQASMDQLPVDKPRLAYGLIYPEHILLGVRQGVDLFDGSYPQKMTDRGRAITMKFGSTSAQDGKQDKSLNLWDRKYARVFEPLDKSCGCYACKNGQTKAYIHHLLNAHEMLASIFLMGHNVYQMNEFMQDIRHSIDTDTFDLATKTFMSQYNHDKEPDGAVGHEDEIDAEALGVTVKKKRTLSYST</sequence>
<dbReference type="Gene3D" id="3.20.20.105">
    <property type="entry name" value="Queuine tRNA-ribosyltransferase-like"/>
    <property type="match status" value="1"/>
</dbReference>
<proteinExistence type="inferred from homology"/>
<dbReference type="InterPro" id="IPR002616">
    <property type="entry name" value="tRNA_ribo_trans-like"/>
</dbReference>
<dbReference type="PANTHER" id="PTHR46064">
    <property type="entry name" value="QUEUINE TRNA-RIBOSYLTRANSFERASE ACCESSORY SUBUNIT 2"/>
    <property type="match status" value="1"/>
</dbReference>
<dbReference type="PANTHER" id="PTHR46064:SF1">
    <property type="entry name" value="QUEUINE TRNA-RIBOSYLTRANSFERASE ACCESSORY SUBUNIT 2"/>
    <property type="match status" value="1"/>
</dbReference>